<dbReference type="GO" id="GO:0009909">
    <property type="term" value="P:regulation of flower development"/>
    <property type="evidence" value="ECO:0007669"/>
    <property type="project" value="InterPro"/>
</dbReference>
<proteinExistence type="predicted"/>
<evidence type="ECO:0000256" key="3">
    <source>
        <dbReference type="PROSITE-ProRule" id="PRU00357"/>
    </source>
</evidence>
<dbReference type="AlphaFoldDB" id="A0AAQ3QK17"/>
<dbReference type="InterPro" id="IPR045281">
    <property type="entry name" value="CONSTANS-like"/>
</dbReference>
<evidence type="ECO:0000256" key="2">
    <source>
        <dbReference type="ARBA" id="ARBA00023242"/>
    </source>
</evidence>
<protein>
    <recommendedName>
        <fullName evidence="4">CCT domain-containing protein</fullName>
    </recommendedName>
</protein>
<dbReference type="GO" id="GO:0005634">
    <property type="term" value="C:nucleus"/>
    <property type="evidence" value="ECO:0007669"/>
    <property type="project" value="UniProtKB-SubCell"/>
</dbReference>
<dbReference type="EMBL" id="CP136896">
    <property type="protein sequence ID" value="WOL14174.1"/>
    <property type="molecule type" value="Genomic_DNA"/>
</dbReference>
<comment type="subcellular location">
    <subcellularLocation>
        <location evidence="1 3">Nucleus</location>
    </subcellularLocation>
</comment>
<dbReference type="PANTHER" id="PTHR31319:SF110">
    <property type="entry name" value="CCT MOTIF FAMILY PROTEIN"/>
    <property type="match status" value="1"/>
</dbReference>
<evidence type="ECO:0000313" key="5">
    <source>
        <dbReference type="EMBL" id="WOL14174.1"/>
    </source>
</evidence>
<organism evidence="5 6">
    <name type="scientific">Canna indica</name>
    <name type="common">Indian-shot</name>
    <dbReference type="NCBI Taxonomy" id="4628"/>
    <lineage>
        <taxon>Eukaryota</taxon>
        <taxon>Viridiplantae</taxon>
        <taxon>Streptophyta</taxon>
        <taxon>Embryophyta</taxon>
        <taxon>Tracheophyta</taxon>
        <taxon>Spermatophyta</taxon>
        <taxon>Magnoliopsida</taxon>
        <taxon>Liliopsida</taxon>
        <taxon>Zingiberales</taxon>
        <taxon>Cannaceae</taxon>
        <taxon>Canna</taxon>
    </lineage>
</organism>
<sequence length="330" mass="36638">MFEEEGIWVSCMMPDYFPPEVSAVEQHPLSLSADLDDFLSINFPTSSPNLGSLLVQQPAISEYDLGGGGDLFDAPTPLLQDSLLASDPLTSAISMMAEYGIAEMESIQNEDLLNEVFFHCNDDLLADPTEPFVAVPEASEFVAPLLQTEEDGGGEKMNRPFAEETLQKSVSLECLSSVGSTSVSNVGNCLLDVHEIDLEAAFGMMTRTYSEGDIHLFDVPEMNLEAAFRMRTCSEGDIQAIGINNFAYGDINVVNSFELLSTLEDVKIEERSQKLSRYRKKRTQRNFGRKIKYACRKALADSQPRIRGRFAKMKDKHAETSTEVNCKLKE</sequence>
<dbReference type="InterPro" id="IPR010402">
    <property type="entry name" value="CCT_domain"/>
</dbReference>
<dbReference type="Proteomes" id="UP001327560">
    <property type="component" value="Chromosome 7"/>
</dbReference>
<evidence type="ECO:0000313" key="6">
    <source>
        <dbReference type="Proteomes" id="UP001327560"/>
    </source>
</evidence>
<dbReference type="PROSITE" id="PS51017">
    <property type="entry name" value="CCT"/>
    <property type="match status" value="1"/>
</dbReference>
<evidence type="ECO:0000256" key="1">
    <source>
        <dbReference type="ARBA" id="ARBA00004123"/>
    </source>
</evidence>
<evidence type="ECO:0000259" key="4">
    <source>
        <dbReference type="PROSITE" id="PS51017"/>
    </source>
</evidence>
<dbReference type="PANTHER" id="PTHR31319">
    <property type="entry name" value="ZINC FINGER PROTEIN CONSTANS-LIKE 4"/>
    <property type="match status" value="1"/>
</dbReference>
<dbReference type="Pfam" id="PF06203">
    <property type="entry name" value="CCT"/>
    <property type="match status" value="1"/>
</dbReference>
<feature type="domain" description="CCT" evidence="4">
    <location>
        <begin position="271"/>
        <end position="313"/>
    </location>
</feature>
<keyword evidence="6" id="KW-1185">Reference proteome</keyword>
<dbReference type="GO" id="GO:0003700">
    <property type="term" value="F:DNA-binding transcription factor activity"/>
    <property type="evidence" value="ECO:0007669"/>
    <property type="project" value="TreeGrafter"/>
</dbReference>
<keyword evidence="2 3" id="KW-0539">Nucleus</keyword>
<gene>
    <name evidence="5" type="ORF">Cni_G22954</name>
</gene>
<reference evidence="5 6" key="1">
    <citation type="submission" date="2023-10" db="EMBL/GenBank/DDBJ databases">
        <title>Chromosome-scale genome assembly provides insights into flower coloration mechanisms of Canna indica.</title>
        <authorList>
            <person name="Li C."/>
        </authorList>
    </citation>
    <scope>NUCLEOTIDE SEQUENCE [LARGE SCALE GENOMIC DNA]</scope>
    <source>
        <tissue evidence="5">Flower</tissue>
    </source>
</reference>
<accession>A0AAQ3QK17</accession>
<name>A0AAQ3QK17_9LILI</name>